<evidence type="ECO:0000313" key="3">
    <source>
        <dbReference type="EMBL" id="SVC20718.1"/>
    </source>
</evidence>
<organism evidence="3">
    <name type="scientific">marine metagenome</name>
    <dbReference type="NCBI Taxonomy" id="408172"/>
    <lineage>
        <taxon>unclassified sequences</taxon>
        <taxon>metagenomes</taxon>
        <taxon>ecological metagenomes</taxon>
    </lineage>
</organism>
<feature type="domain" description="MvaI/BcnI restriction endonuclease" evidence="2">
    <location>
        <begin position="263"/>
        <end position="371"/>
    </location>
</feature>
<sequence length="392" mass="42916">MSEQRGDVSREEFARRALPKTVLFDGFRRRGVRRLFVKHLAPNDNDKNQIYIAPSLDGMANLLRGRLSEGSESTSSTRVGSSPGRPKMVLHLDWVWITADDRDATAPNTKLIYYFQYPEVRLSGFLSGCTDPPDSLRRTQLGRYGRRTLLFGTNGECVFGHVIAGPPGSGIPDIPGLSPSPVSTVLLEAHLGDNASREEVVRRDLKTVLPPVGGETNQKHLPVPGDETPVEDNADEAPTVLPKPQLVGGETVEERLRELIGPWHPCVVLRDDGVGPVPFTGPQRAGFTLEALLGIAVNATPGPDIEGWELKTFRFSTMVTLMTPVADGGREKTLGMRRFLERHGREGRDGESLRFTGRYRVGSTVQGRTLELEGTGSHILEKTGVALVESDP</sequence>
<protein>
    <recommendedName>
        <fullName evidence="2">MvaI/BcnI restriction endonuclease domain-containing protein</fullName>
    </recommendedName>
</protein>
<feature type="region of interest" description="Disordered" evidence="1">
    <location>
        <begin position="209"/>
        <end position="239"/>
    </location>
</feature>
<dbReference type="InterPro" id="IPR043004">
    <property type="entry name" value="MvaI_BcnI_cat"/>
</dbReference>
<feature type="non-terminal residue" evidence="3">
    <location>
        <position position="392"/>
    </location>
</feature>
<dbReference type="Pfam" id="PF15515">
    <property type="entry name" value="MvaI_BcnI"/>
    <property type="match status" value="1"/>
</dbReference>
<dbReference type="InterPro" id="IPR029127">
    <property type="entry name" value="MvaI_BcnI"/>
</dbReference>
<accession>A0A382K8R6</accession>
<name>A0A382K8R6_9ZZZZ</name>
<reference evidence="3" key="1">
    <citation type="submission" date="2018-05" db="EMBL/GenBank/DDBJ databases">
        <authorList>
            <person name="Lanie J.A."/>
            <person name="Ng W.-L."/>
            <person name="Kazmierczak K.M."/>
            <person name="Andrzejewski T.M."/>
            <person name="Davidsen T.M."/>
            <person name="Wayne K.J."/>
            <person name="Tettelin H."/>
            <person name="Glass J.I."/>
            <person name="Rusch D."/>
            <person name="Podicherti R."/>
            <person name="Tsui H.-C.T."/>
            <person name="Winkler M.E."/>
        </authorList>
    </citation>
    <scope>NUCLEOTIDE SEQUENCE</scope>
</reference>
<dbReference type="AlphaFoldDB" id="A0A382K8R6"/>
<dbReference type="EMBL" id="UINC01079065">
    <property type="protein sequence ID" value="SVC20718.1"/>
    <property type="molecule type" value="Genomic_DNA"/>
</dbReference>
<proteinExistence type="predicted"/>
<dbReference type="Gene3D" id="3.40.210.20">
    <property type="entry name" value="MvaI/BcnI restriction endonuclease, catalytic domain"/>
    <property type="match status" value="1"/>
</dbReference>
<gene>
    <name evidence="3" type="ORF">METZ01_LOCUS273572</name>
</gene>
<evidence type="ECO:0000256" key="1">
    <source>
        <dbReference type="SAM" id="MobiDB-lite"/>
    </source>
</evidence>
<evidence type="ECO:0000259" key="2">
    <source>
        <dbReference type="Pfam" id="PF15515"/>
    </source>
</evidence>